<dbReference type="AlphaFoldDB" id="A0A381X6B4"/>
<dbReference type="InterPro" id="IPR000639">
    <property type="entry name" value="Epox_hydrolase-like"/>
</dbReference>
<reference evidence="2" key="1">
    <citation type="submission" date="2018-05" db="EMBL/GenBank/DDBJ databases">
        <authorList>
            <person name="Lanie J.A."/>
            <person name="Ng W.-L."/>
            <person name="Kazmierczak K.M."/>
            <person name="Andrzejewski T.M."/>
            <person name="Davidsen T.M."/>
            <person name="Wayne K.J."/>
            <person name="Tettelin H."/>
            <person name="Glass J.I."/>
            <person name="Rusch D."/>
            <person name="Podicherti R."/>
            <person name="Tsui H.-C.T."/>
            <person name="Winkler M.E."/>
        </authorList>
    </citation>
    <scope>NUCLEOTIDE SEQUENCE</scope>
</reference>
<dbReference type="EMBL" id="UINC01013921">
    <property type="protein sequence ID" value="SVA59763.1"/>
    <property type="molecule type" value="Genomic_DNA"/>
</dbReference>
<organism evidence="2">
    <name type="scientific">marine metagenome</name>
    <dbReference type="NCBI Taxonomy" id="408172"/>
    <lineage>
        <taxon>unclassified sequences</taxon>
        <taxon>metagenomes</taxon>
        <taxon>ecological metagenomes</taxon>
    </lineage>
</organism>
<sequence length="361" mass="41372">MKVLRTPDESFANLKDYPFAPHYTDIKTHDGSDLRIHHIDEGPKQGPIVLCMHGQPVWSYLYRKMIPLLVEQGMRVIAPDLPGFGKSDKPAAREDYSYQRQVDWMNQWLVSNNFTGLTFFGQDWGGLIGLRVIADHSNRFDRVVISNTGLPYKPDVPEEMVRKVREFRANAKTPTIIEMQKNLSQTDKDQGLSFAYWQKYCWETEDIPIGLMMSSFIERRKKLIVGLDALLTNFGMKNFSPFRTEIAKAYDAPFPDPSYKMGPRAMPSQVPTMPDDPSLEAQRKAWEFFENFEKPFLCAFSDNDPVTRGLDKKFIATCPGAKGQPHSTVHRGGHFIQEKRPEEISKIISDFIQLTITEGLE</sequence>
<dbReference type="PANTHER" id="PTHR43798">
    <property type="entry name" value="MONOACYLGLYCEROL LIPASE"/>
    <property type="match status" value="1"/>
</dbReference>
<dbReference type="InterPro" id="IPR000073">
    <property type="entry name" value="AB_hydrolase_1"/>
</dbReference>
<dbReference type="PANTHER" id="PTHR43798:SF33">
    <property type="entry name" value="HYDROLASE, PUTATIVE (AFU_ORTHOLOGUE AFUA_2G14860)-RELATED"/>
    <property type="match status" value="1"/>
</dbReference>
<dbReference type="NCBIfam" id="NF002043">
    <property type="entry name" value="PRK00870.1"/>
    <property type="match status" value="1"/>
</dbReference>
<dbReference type="Gene3D" id="3.40.50.1820">
    <property type="entry name" value="alpha/beta hydrolase"/>
    <property type="match status" value="1"/>
</dbReference>
<feature type="domain" description="AB hydrolase-1" evidence="1">
    <location>
        <begin position="47"/>
        <end position="160"/>
    </location>
</feature>
<dbReference type="InterPro" id="IPR050266">
    <property type="entry name" value="AB_hydrolase_sf"/>
</dbReference>
<dbReference type="SUPFAM" id="SSF53474">
    <property type="entry name" value="alpha/beta-Hydrolases"/>
    <property type="match status" value="1"/>
</dbReference>
<dbReference type="PRINTS" id="PR00111">
    <property type="entry name" value="ABHYDROLASE"/>
</dbReference>
<evidence type="ECO:0000259" key="1">
    <source>
        <dbReference type="Pfam" id="PF00561"/>
    </source>
</evidence>
<dbReference type="Pfam" id="PF00561">
    <property type="entry name" value="Abhydrolase_1"/>
    <property type="match status" value="1"/>
</dbReference>
<dbReference type="PRINTS" id="PR00412">
    <property type="entry name" value="EPOXHYDRLASE"/>
</dbReference>
<protein>
    <recommendedName>
        <fullName evidence="1">AB hydrolase-1 domain-containing protein</fullName>
    </recommendedName>
</protein>
<gene>
    <name evidence="2" type="ORF">METZ01_LOCUS112617</name>
</gene>
<proteinExistence type="predicted"/>
<dbReference type="GO" id="GO:0003824">
    <property type="term" value="F:catalytic activity"/>
    <property type="evidence" value="ECO:0007669"/>
    <property type="project" value="InterPro"/>
</dbReference>
<dbReference type="GO" id="GO:0016020">
    <property type="term" value="C:membrane"/>
    <property type="evidence" value="ECO:0007669"/>
    <property type="project" value="TreeGrafter"/>
</dbReference>
<accession>A0A381X6B4</accession>
<evidence type="ECO:0000313" key="2">
    <source>
        <dbReference type="EMBL" id="SVA59763.1"/>
    </source>
</evidence>
<name>A0A381X6B4_9ZZZZ</name>
<dbReference type="InterPro" id="IPR029058">
    <property type="entry name" value="AB_hydrolase_fold"/>
</dbReference>